<evidence type="ECO:0000313" key="3">
    <source>
        <dbReference type="EMBL" id="MDV0447166.1"/>
    </source>
</evidence>
<evidence type="ECO:0000256" key="1">
    <source>
        <dbReference type="SAM" id="Phobius"/>
    </source>
</evidence>
<keyword evidence="1" id="KW-1133">Transmembrane helix</keyword>
<keyword evidence="4" id="KW-1185">Reference proteome</keyword>
<feature type="transmembrane region" description="Helical" evidence="1">
    <location>
        <begin position="230"/>
        <end position="252"/>
    </location>
</feature>
<keyword evidence="1" id="KW-0812">Transmembrane</keyword>
<evidence type="ECO:0000313" key="4">
    <source>
        <dbReference type="Proteomes" id="UP001271789"/>
    </source>
</evidence>
<dbReference type="EMBL" id="JAWDKD010000018">
    <property type="protein sequence ID" value="MDV0447166.1"/>
    <property type="molecule type" value="Genomic_DNA"/>
</dbReference>
<protein>
    <recommendedName>
        <fullName evidence="2">DUF7847 domain-containing protein</fullName>
    </recommendedName>
</protein>
<name>A0AAE4MJM3_9EURY</name>
<evidence type="ECO:0000259" key="2">
    <source>
        <dbReference type="Pfam" id="PF25231"/>
    </source>
</evidence>
<feature type="transmembrane region" description="Helical" evidence="1">
    <location>
        <begin position="111"/>
        <end position="141"/>
    </location>
</feature>
<dbReference type="Proteomes" id="UP001271789">
    <property type="component" value="Unassembled WGS sequence"/>
</dbReference>
<keyword evidence="1" id="KW-0472">Membrane</keyword>
<feature type="transmembrane region" description="Helical" evidence="1">
    <location>
        <begin position="175"/>
        <end position="201"/>
    </location>
</feature>
<reference evidence="3" key="1">
    <citation type="submission" date="2023-06" db="EMBL/GenBank/DDBJ databases">
        <title>Genome sequence of Methanosarcinaceae archaeon Ag5.</title>
        <authorList>
            <person name="Protasov E."/>
            <person name="Platt K."/>
            <person name="Poehlein A."/>
            <person name="Daniel R."/>
            <person name="Brune A."/>
        </authorList>
    </citation>
    <scope>NUCLEOTIDE SEQUENCE</scope>
    <source>
        <strain evidence="3">Ag5</strain>
    </source>
</reference>
<feature type="transmembrane region" description="Helical" evidence="1">
    <location>
        <begin position="21"/>
        <end position="50"/>
    </location>
</feature>
<gene>
    <name evidence="3" type="ORF">MsAg5_10440</name>
</gene>
<sequence>MSENLMDTLSKGFSHFSKNPILWAPILLMFGVMFIVLFALIIVLTLAFGIAFSSVGLGEMSLYLILVLILSGIVVLAVTSYFSAGLTGMCKEIEVSGKTSFSDLAKYGNKAWVRVFLSTLLMAVISAVSIIFMIPAIVSLANAGITNQMWLDAMNASIAGNPLAFEQIATTAVEAAAFSFIGGLLLMLVYMLIVMFVFYFMEYAIVIDDLSVTAGIKKSWELLKTRAGDVIVFIIVVSVISWLISMVSYFIAEILAASVILSLIGMLVTLILDIAIIILTTIWAVRKYLVLTEQPLHEEEDLLSY</sequence>
<dbReference type="AlphaFoldDB" id="A0AAE4MJM3"/>
<dbReference type="RefSeq" id="WP_338099588.1">
    <property type="nucleotide sequence ID" value="NZ_JAWDKD010000018.1"/>
</dbReference>
<feature type="domain" description="DUF7847" evidence="2">
    <location>
        <begin position="6"/>
        <end position="288"/>
    </location>
</feature>
<comment type="caution">
    <text evidence="3">The sequence shown here is derived from an EMBL/GenBank/DDBJ whole genome shotgun (WGS) entry which is preliminary data.</text>
</comment>
<organism evidence="3 4">
    <name type="scientific">Methanolapillus africanus</name>
    <dbReference type="NCBI Taxonomy" id="3028297"/>
    <lineage>
        <taxon>Archaea</taxon>
        <taxon>Methanobacteriati</taxon>
        <taxon>Methanobacteriota</taxon>
        <taxon>Stenosarchaea group</taxon>
        <taxon>Methanomicrobia</taxon>
        <taxon>Methanosarcinales</taxon>
        <taxon>Methanosarcinaceae</taxon>
        <taxon>Methanolapillus</taxon>
    </lineage>
</organism>
<proteinExistence type="predicted"/>
<dbReference type="InterPro" id="IPR057169">
    <property type="entry name" value="DUF7847"/>
</dbReference>
<feature type="transmembrane region" description="Helical" evidence="1">
    <location>
        <begin position="62"/>
        <end position="90"/>
    </location>
</feature>
<feature type="transmembrane region" description="Helical" evidence="1">
    <location>
        <begin position="258"/>
        <end position="285"/>
    </location>
</feature>
<dbReference type="Pfam" id="PF25231">
    <property type="entry name" value="DUF7847"/>
    <property type="match status" value="1"/>
</dbReference>
<accession>A0AAE4MJM3</accession>